<keyword evidence="2" id="KW-0812">Transmembrane</keyword>
<dbReference type="EMBL" id="CP025958">
    <property type="protein sequence ID" value="AWM40421.1"/>
    <property type="molecule type" value="Genomic_DNA"/>
</dbReference>
<dbReference type="Proteomes" id="UP000245802">
    <property type="component" value="Chromosome"/>
</dbReference>
<dbReference type="Pfam" id="PF07596">
    <property type="entry name" value="SBP_bac_10"/>
    <property type="match status" value="1"/>
</dbReference>
<protein>
    <submittedName>
        <fullName evidence="4">DUF1559 domain-containing protein</fullName>
    </submittedName>
</protein>
<feature type="compositionally biased region" description="Basic residues" evidence="1">
    <location>
        <begin position="64"/>
        <end position="83"/>
    </location>
</feature>
<feature type="region of interest" description="Disordered" evidence="1">
    <location>
        <begin position="63"/>
        <end position="120"/>
    </location>
</feature>
<evidence type="ECO:0000256" key="2">
    <source>
        <dbReference type="SAM" id="Phobius"/>
    </source>
</evidence>
<feature type="region of interest" description="Disordered" evidence="1">
    <location>
        <begin position="1"/>
        <end position="32"/>
    </location>
</feature>
<accession>A0A2Z3H692</accession>
<dbReference type="InterPro" id="IPR012902">
    <property type="entry name" value="N_methyl_site"/>
</dbReference>
<feature type="compositionally biased region" description="Low complexity" evidence="1">
    <location>
        <begin position="15"/>
        <end position="32"/>
    </location>
</feature>
<dbReference type="InterPro" id="IPR011453">
    <property type="entry name" value="DUF1559"/>
</dbReference>
<evidence type="ECO:0000256" key="1">
    <source>
        <dbReference type="SAM" id="MobiDB-lite"/>
    </source>
</evidence>
<dbReference type="OrthoDB" id="255848at2"/>
<feature type="domain" description="DUF1559" evidence="3">
    <location>
        <begin position="154"/>
        <end position="403"/>
    </location>
</feature>
<sequence length="423" mass="45689">MRWCSSPRRGRTGVTSRLTRTRTAGTASRTTRRAASACRSAFTGFCSGTPTCTWFRPAAWTRSRANRSRARKTRSRPERRRVCRSPTGTRPRPRSATRRCPRAGGRSTSKSSDLLSTPTGATVVPRRSAFTLIELLVVIAIIAILIGLLLPAVQKVREAAARMKCSNNLKQLALAAHNYHATYEKLPPINNSAVGTWPVHLFPYLEQDQLYQRWVAAGTLQARGAGGANSILATVVPGLLCPSDPFPAPVYNRGVFGLFTPDGKYEGLCSYGANNGAQLPANNAKDGVFYNDSAVKLLAITDGTSNTVMFGDGYHRDPRWGQLMGTGSDTMEGYAAWSGGPFFIQRSALVGVNYRIPPTLATPPTGASNPEYYKRVFAFASGHTGGANVSMCDGSVRFFRDSLPLITLQELCTTASGNVANPD</sequence>
<dbReference type="NCBIfam" id="TIGR04294">
    <property type="entry name" value="pre_pil_HX9DG"/>
    <property type="match status" value="1"/>
</dbReference>
<dbReference type="PANTHER" id="PTHR30093:SF2">
    <property type="entry name" value="TYPE II SECRETION SYSTEM PROTEIN H"/>
    <property type="match status" value="1"/>
</dbReference>
<dbReference type="NCBIfam" id="TIGR02532">
    <property type="entry name" value="IV_pilin_GFxxxE"/>
    <property type="match status" value="1"/>
</dbReference>
<evidence type="ECO:0000313" key="4">
    <source>
        <dbReference type="EMBL" id="AWM40421.1"/>
    </source>
</evidence>
<evidence type="ECO:0000259" key="3">
    <source>
        <dbReference type="Pfam" id="PF07596"/>
    </source>
</evidence>
<feature type="compositionally biased region" description="Basic residues" evidence="1">
    <location>
        <begin position="91"/>
        <end position="101"/>
    </location>
</feature>
<keyword evidence="2" id="KW-0472">Membrane</keyword>
<dbReference type="Pfam" id="PF07963">
    <property type="entry name" value="N_methyl"/>
    <property type="match status" value="1"/>
</dbReference>
<feature type="transmembrane region" description="Helical" evidence="2">
    <location>
        <begin position="132"/>
        <end position="153"/>
    </location>
</feature>
<dbReference type="Gene3D" id="3.30.700.10">
    <property type="entry name" value="Glycoprotein, Type 4 Pilin"/>
    <property type="match status" value="1"/>
</dbReference>
<proteinExistence type="predicted"/>
<keyword evidence="2" id="KW-1133">Transmembrane helix</keyword>
<dbReference type="InterPro" id="IPR027558">
    <property type="entry name" value="Pre_pil_HX9DG_C"/>
</dbReference>
<reference evidence="4 5" key="1">
    <citation type="submission" date="2018-01" db="EMBL/GenBank/DDBJ databases">
        <title>G. obscuriglobus.</title>
        <authorList>
            <person name="Franke J."/>
            <person name="Blomberg W."/>
            <person name="Selmecki A."/>
        </authorList>
    </citation>
    <scope>NUCLEOTIDE SEQUENCE [LARGE SCALE GENOMIC DNA]</scope>
    <source>
        <strain evidence="4 5">DSM 5831</strain>
    </source>
</reference>
<keyword evidence="5" id="KW-1185">Reference proteome</keyword>
<dbReference type="SUPFAM" id="SSF54523">
    <property type="entry name" value="Pili subunits"/>
    <property type="match status" value="1"/>
</dbReference>
<dbReference type="InterPro" id="IPR045584">
    <property type="entry name" value="Pilin-like"/>
</dbReference>
<name>A0A2Z3H692_9BACT</name>
<organism evidence="4 5">
    <name type="scientific">Gemmata obscuriglobus</name>
    <dbReference type="NCBI Taxonomy" id="114"/>
    <lineage>
        <taxon>Bacteria</taxon>
        <taxon>Pseudomonadati</taxon>
        <taxon>Planctomycetota</taxon>
        <taxon>Planctomycetia</taxon>
        <taxon>Gemmatales</taxon>
        <taxon>Gemmataceae</taxon>
        <taxon>Gemmata</taxon>
    </lineage>
</organism>
<dbReference type="AlphaFoldDB" id="A0A2Z3H692"/>
<feature type="compositionally biased region" description="Polar residues" evidence="1">
    <location>
        <begin position="106"/>
        <end position="120"/>
    </location>
</feature>
<gene>
    <name evidence="4" type="ORF">C1280_27845</name>
</gene>
<evidence type="ECO:0000313" key="5">
    <source>
        <dbReference type="Proteomes" id="UP000245802"/>
    </source>
</evidence>
<dbReference type="PANTHER" id="PTHR30093">
    <property type="entry name" value="GENERAL SECRETION PATHWAY PROTEIN G"/>
    <property type="match status" value="1"/>
</dbReference>
<dbReference type="KEGG" id="gog:C1280_27845"/>